<gene>
    <name evidence="1" type="ORF">AABB29_20390</name>
</gene>
<protein>
    <submittedName>
        <fullName evidence="1">MobC family plasmid mobilization relaxosome protein</fullName>
    </submittedName>
</protein>
<dbReference type="EMBL" id="CP150953">
    <property type="protein sequence ID" value="WZC51105.1"/>
    <property type="molecule type" value="Genomic_DNA"/>
</dbReference>
<evidence type="ECO:0000313" key="1">
    <source>
        <dbReference type="EMBL" id="WZC51105.1"/>
    </source>
</evidence>
<proteinExistence type="predicted"/>
<organism evidence="1 2">
    <name type="scientific">Yoonia phaeophyticola</name>
    <dbReference type="NCBI Taxonomy" id="3137369"/>
    <lineage>
        <taxon>Bacteria</taxon>
        <taxon>Pseudomonadati</taxon>
        <taxon>Pseudomonadota</taxon>
        <taxon>Alphaproteobacteria</taxon>
        <taxon>Rhodobacterales</taxon>
        <taxon>Paracoccaceae</taxon>
        <taxon>Yoonia</taxon>
    </lineage>
</organism>
<keyword evidence="2" id="KW-1185">Reference proteome</keyword>
<sequence>MSIWIKFRATAEQRDAWYEKARTKGVSFSDLARQTLDGVRVERRHQLRRVDPALLRQLARLGNNLNQLARWANRDQRYADSAAVIGRLIEIDRELAALRKAYEVPDDR</sequence>
<reference evidence="2" key="1">
    <citation type="submission" date="2024-04" db="EMBL/GenBank/DDBJ databases">
        <title>Phylogenomic analyses of a clade within the roseobacter group suggest taxonomic reassignments of species of the genera Aestuariivita, Citreicella, Loktanella, Nautella, Pelagibaca, Ruegeria, Thalassobius, Thiobacimonas and Tropicibacter, and the proposal o.</title>
        <authorList>
            <person name="Jeon C.O."/>
        </authorList>
    </citation>
    <scope>NUCLEOTIDE SEQUENCE [LARGE SCALE GENOMIC DNA]</scope>
    <source>
        <strain evidence="2">BS5-3</strain>
        <plasmid evidence="2">pBS5-3-2</plasmid>
    </source>
</reference>
<geneLocation type="plasmid" evidence="1 2">
    <name>pBS5-3-2</name>
</geneLocation>
<dbReference type="InterPro" id="IPR053842">
    <property type="entry name" value="NikA-like"/>
</dbReference>
<dbReference type="Proteomes" id="UP001440612">
    <property type="component" value="Plasmid pBS5-3-2"/>
</dbReference>
<evidence type="ECO:0000313" key="2">
    <source>
        <dbReference type="Proteomes" id="UP001440612"/>
    </source>
</evidence>
<accession>A0ABZ2V942</accession>
<keyword evidence="1" id="KW-0614">Plasmid</keyword>
<dbReference type="RefSeq" id="WP_341369200.1">
    <property type="nucleotide sequence ID" value="NZ_CP150953.2"/>
</dbReference>
<name>A0ABZ2V942_9RHOB</name>
<dbReference type="Pfam" id="PF21983">
    <property type="entry name" value="NikA-like"/>
    <property type="match status" value="1"/>
</dbReference>